<dbReference type="PANTHER" id="PTHR43278:SF2">
    <property type="entry name" value="IRON-SULFUR FLAVOPROTEIN"/>
    <property type="match status" value="1"/>
</dbReference>
<dbReference type="Proteomes" id="UP000245959">
    <property type="component" value="Unassembled WGS sequence"/>
</dbReference>
<dbReference type="AlphaFoldDB" id="A0A2U1ARL9"/>
<dbReference type="OrthoDB" id="9805976at2"/>
<dbReference type="PROSITE" id="PS51318">
    <property type="entry name" value="TAT"/>
    <property type="match status" value="1"/>
</dbReference>
<dbReference type="InterPro" id="IPR019546">
    <property type="entry name" value="TAT_signal_bac_arc"/>
</dbReference>
<dbReference type="SUPFAM" id="SSF52218">
    <property type="entry name" value="Flavoproteins"/>
    <property type="match status" value="1"/>
</dbReference>
<feature type="chain" id="PRO_5041066871" evidence="3">
    <location>
        <begin position="24"/>
        <end position="220"/>
    </location>
</feature>
<dbReference type="InterPro" id="IPR005025">
    <property type="entry name" value="FMN_Rdtase-like_dom"/>
</dbReference>
<dbReference type="InterPro" id="IPR006311">
    <property type="entry name" value="TAT_signal"/>
</dbReference>
<name>A0A2U1ARL9_9BACT</name>
<organism evidence="5 6">
    <name type="scientific">Victivallis vadensis</name>
    <dbReference type="NCBI Taxonomy" id="172901"/>
    <lineage>
        <taxon>Bacteria</taxon>
        <taxon>Pseudomonadati</taxon>
        <taxon>Lentisphaerota</taxon>
        <taxon>Lentisphaeria</taxon>
        <taxon>Victivallales</taxon>
        <taxon>Victivallaceae</taxon>
        <taxon>Victivallis</taxon>
    </lineage>
</organism>
<dbReference type="InterPro" id="IPR051796">
    <property type="entry name" value="ISF_SsuE-like"/>
</dbReference>
<keyword evidence="1" id="KW-0285">Flavoprotein</keyword>
<dbReference type="EMBL" id="QEKH01000023">
    <property type="protein sequence ID" value="PVY39001.1"/>
    <property type="molecule type" value="Genomic_DNA"/>
</dbReference>
<dbReference type="Pfam" id="PF03358">
    <property type="entry name" value="FMN_red"/>
    <property type="match status" value="1"/>
</dbReference>
<proteinExistence type="predicted"/>
<dbReference type="GO" id="GO:0016491">
    <property type="term" value="F:oxidoreductase activity"/>
    <property type="evidence" value="ECO:0007669"/>
    <property type="project" value="InterPro"/>
</dbReference>
<dbReference type="Gene3D" id="3.40.50.360">
    <property type="match status" value="1"/>
</dbReference>
<accession>A0A2U1ARL9</accession>
<feature type="signal peptide" evidence="3">
    <location>
        <begin position="1"/>
        <end position="23"/>
    </location>
</feature>
<keyword evidence="2" id="KW-0288">FMN</keyword>
<dbReference type="Pfam" id="PF10518">
    <property type="entry name" value="TAT_signal"/>
    <property type="match status" value="1"/>
</dbReference>
<sequence length="220" mass="24087">MNRREFLKTSLMVTAAAAGTAFLGGSLLTAASAQNSNTGVRNGKMKILVITGSPRKNGNSNTLAEHFIKGAQEAGHEVVRFDAAFKEVHPCIGCNRCGMNGPCVFKDDFEFVRKHIVDADLVAFATPMYYFGISAQIKTVIDRFYAVNGRIHVPKKAVLMMTYADNSRKKESAIISHYEVLLDYLGWSDAGQIIAPGVWPVGAINHTDFPEQAYRLGKNV</sequence>
<keyword evidence="3" id="KW-0732">Signal</keyword>
<reference evidence="5 6" key="1">
    <citation type="submission" date="2018-04" db="EMBL/GenBank/DDBJ databases">
        <title>Genomic Encyclopedia of Type Strains, Phase IV (KMG-IV): sequencing the most valuable type-strain genomes for metagenomic binning, comparative biology and taxonomic classification.</title>
        <authorList>
            <person name="Goeker M."/>
        </authorList>
    </citation>
    <scope>NUCLEOTIDE SEQUENCE [LARGE SCALE GENOMIC DNA]</scope>
    <source>
        <strain evidence="5 6">DSM 14823</strain>
    </source>
</reference>
<comment type="caution">
    <text evidence="5">The sequence shown here is derived from an EMBL/GenBank/DDBJ whole genome shotgun (WGS) entry which is preliminary data.</text>
</comment>
<evidence type="ECO:0000313" key="6">
    <source>
        <dbReference type="Proteomes" id="UP000245959"/>
    </source>
</evidence>
<evidence type="ECO:0000256" key="2">
    <source>
        <dbReference type="ARBA" id="ARBA00022643"/>
    </source>
</evidence>
<evidence type="ECO:0000259" key="4">
    <source>
        <dbReference type="Pfam" id="PF03358"/>
    </source>
</evidence>
<gene>
    <name evidence="5" type="ORF">C8D82_12354</name>
</gene>
<protein>
    <submittedName>
        <fullName evidence="5">TAT (Twin-arginine translocation) pathway-exported protein</fullName>
    </submittedName>
</protein>
<evidence type="ECO:0000256" key="1">
    <source>
        <dbReference type="ARBA" id="ARBA00022630"/>
    </source>
</evidence>
<evidence type="ECO:0000256" key="3">
    <source>
        <dbReference type="SAM" id="SignalP"/>
    </source>
</evidence>
<feature type="domain" description="NADPH-dependent FMN reductase-like" evidence="4">
    <location>
        <begin position="45"/>
        <end position="168"/>
    </location>
</feature>
<dbReference type="InterPro" id="IPR029039">
    <property type="entry name" value="Flavoprotein-like_sf"/>
</dbReference>
<dbReference type="PANTHER" id="PTHR43278">
    <property type="entry name" value="NAD(P)H-DEPENDENT FMN-CONTAINING OXIDOREDUCTASE YWQN-RELATED"/>
    <property type="match status" value="1"/>
</dbReference>
<evidence type="ECO:0000313" key="5">
    <source>
        <dbReference type="EMBL" id="PVY39001.1"/>
    </source>
</evidence>
<keyword evidence="6" id="KW-1185">Reference proteome</keyword>